<dbReference type="InterPro" id="IPR002213">
    <property type="entry name" value="UDP_glucos_trans"/>
</dbReference>
<evidence type="ECO:0000313" key="7">
    <source>
        <dbReference type="Proteomes" id="UP001309876"/>
    </source>
</evidence>
<dbReference type="CDD" id="cd03784">
    <property type="entry name" value="GT1_Gtf-like"/>
    <property type="match status" value="1"/>
</dbReference>
<dbReference type="GO" id="GO:0006629">
    <property type="term" value="P:lipid metabolic process"/>
    <property type="evidence" value="ECO:0007669"/>
    <property type="project" value="UniProtKB-KW"/>
</dbReference>
<accession>A0AAN7T102</accession>
<dbReference type="Gene3D" id="3.40.50.2000">
    <property type="entry name" value="Glycogen Phosphorylase B"/>
    <property type="match status" value="2"/>
</dbReference>
<feature type="region of interest" description="Disordered" evidence="3">
    <location>
        <begin position="744"/>
        <end position="823"/>
    </location>
</feature>
<protein>
    <recommendedName>
        <fullName evidence="8">Glycosyltransferase family 28 N-terminal domain-containing protein</fullName>
    </recommendedName>
</protein>
<dbReference type="SUPFAM" id="SSF53756">
    <property type="entry name" value="UDP-Glycosyltransferase/glycogen phosphorylase"/>
    <property type="match status" value="1"/>
</dbReference>
<dbReference type="PANTHER" id="PTHR48050:SF5">
    <property type="entry name" value="UDP-GLUCOSE,STEROL TRANSFERASE"/>
    <property type="match status" value="1"/>
</dbReference>
<feature type="region of interest" description="Disordered" evidence="3">
    <location>
        <begin position="981"/>
        <end position="1051"/>
    </location>
</feature>
<feature type="compositionally biased region" description="Basic residues" evidence="3">
    <location>
        <begin position="746"/>
        <end position="755"/>
    </location>
</feature>
<feature type="region of interest" description="Disordered" evidence="3">
    <location>
        <begin position="172"/>
        <end position="198"/>
    </location>
</feature>
<feature type="compositionally biased region" description="Basic and acidic residues" evidence="3">
    <location>
        <begin position="984"/>
        <end position="1008"/>
    </location>
</feature>
<feature type="compositionally biased region" description="Basic and acidic residues" evidence="3">
    <location>
        <begin position="41"/>
        <end position="60"/>
    </location>
</feature>
<comment type="caution">
    <text evidence="6">The sequence shown here is derived from an EMBL/GenBank/DDBJ whole genome shotgun (WGS) entry which is preliminary data.</text>
</comment>
<keyword evidence="2" id="KW-0443">Lipid metabolism</keyword>
<keyword evidence="7" id="KW-1185">Reference proteome</keyword>
<gene>
    <name evidence="6" type="ORF">LTR05_005099</name>
</gene>
<dbReference type="FunFam" id="3.40.50.2000:FF:000009">
    <property type="entry name" value="Sterol 3-beta-glucosyltransferase UGT80A2"/>
    <property type="match status" value="1"/>
</dbReference>
<evidence type="ECO:0000313" key="6">
    <source>
        <dbReference type="EMBL" id="KAK5085810.1"/>
    </source>
</evidence>
<reference evidence="6 7" key="1">
    <citation type="submission" date="2023-08" db="EMBL/GenBank/DDBJ databases">
        <title>Black Yeasts Isolated from many extreme environments.</title>
        <authorList>
            <person name="Coleine C."/>
            <person name="Stajich J.E."/>
            <person name="Selbmann L."/>
        </authorList>
    </citation>
    <scope>NUCLEOTIDE SEQUENCE [LARGE SCALE GENOMIC DNA]</scope>
    <source>
        <strain evidence="6 7">CCFEE 5910</strain>
    </source>
</reference>
<keyword evidence="1" id="KW-0808">Transferase</keyword>
<sequence length="1051" mass="116249">MADALPPLIGQSIDYHDTPIAHPPTTVFPYPRSTQPPGLTIRERDGSDATLNDERPEKDGAPQSMNADLPPNYEPDDSSSDSGFSSEDEDQTADLDHARSQPGRGELAPQELNRARMRPWHEKKRHMIRIGNDHFKSYGKIAKDGRLNVKISEMANSGYLAKALGTAIRGHLSPHDKDTQQEEKEAETHHQEHKNPDKVPRMNIVIMVIGSRGDVQPFLKIGQVLRDRYGHRVRIATHPAFQKFVQDEIGLEFFSIGGDPSELMSFMVRNPGLIPSLETLTSGEVGRRREQMFEMFNGFWRACINATDQEKDTSNLKMLNKKPPFIADAIIANPVSFAHYHCAERLGVPLHLVFTFPYTPTAAFPHPLANIKATNVDREYTNFMSYPLVDLMTWQGLGDLVNRFRVKTLGLEPVSTLWAPGQITRLRVPMTYLWSPGLVPKPEDWGPEIDIAGYVFLDLASSYKPEDDLKEFLRRDQDSRPLIYIGFGSIAGIKDTTAFCNLLFEAVKAADVRAVISKGWGDMGKGLDIPDGVFMVDNVPHDWLFPQMDAVCHHGGAGTTAAGLRYGKPTMIVPFFGDQPFWAQMIVRADAGAKQVWPLKKLTVERFATSIKECLRPAAKENAQAISKSIALEGDGADNAVNAFHRGLESSCVHSVACDVFEDRIAVWLVRHTDFKLSALAASLLVESKRISWDDLDLLRHKDWADFSGPGEPVTGAGGVIVGAFQEAVHGISSIHEDAKADLKRIGKHRERKKSRAETNAKTKPRSQLALTDGHSADSQDEGDAKVNLTGAAEPVRNPTVAGLLGDSGTARPRASRTQTTSTLEEPAPVLLAKDVGRGVGHSLKSIVLLPSEMLHAVTLGFRNAPRLYGDKTVRPPPHNIHGFRQGSKTAGKEFWFGIYDGSTGLVKIPYLDVKEAGLSGLPKGVARGLGGLVLKPIAGTLGLFDYTNRGLYASLKKLVKDTEKTERWIREARLGQGAVEAKALQEQDRKQGDTHTRPEKGQLEHARTQVLNRFTPDDRRKLEDTRKQEEQPSLLPGKSSKLKLKHKSHR</sequence>
<evidence type="ECO:0000256" key="3">
    <source>
        <dbReference type="SAM" id="MobiDB-lite"/>
    </source>
</evidence>
<feature type="compositionally biased region" description="Basic residues" evidence="3">
    <location>
        <begin position="1041"/>
        <end position="1051"/>
    </location>
</feature>
<dbReference type="FunFam" id="3.40.50.2000:FF:000100">
    <property type="entry name" value="Glycosyltransferase family 1 protein"/>
    <property type="match status" value="1"/>
</dbReference>
<dbReference type="AlphaFoldDB" id="A0AAN7T102"/>
<feature type="region of interest" description="Disordered" evidence="3">
    <location>
        <begin position="1"/>
        <end position="120"/>
    </location>
</feature>
<name>A0AAN7T102_9EURO</name>
<evidence type="ECO:0000259" key="5">
    <source>
        <dbReference type="Pfam" id="PF06722"/>
    </source>
</evidence>
<dbReference type="EMBL" id="JAVRRJ010000004">
    <property type="protein sequence ID" value="KAK5085810.1"/>
    <property type="molecule type" value="Genomic_DNA"/>
</dbReference>
<feature type="compositionally biased region" description="Basic and acidic residues" evidence="3">
    <location>
        <begin position="1016"/>
        <end position="1031"/>
    </location>
</feature>
<evidence type="ECO:0008006" key="8">
    <source>
        <dbReference type="Google" id="ProtNLM"/>
    </source>
</evidence>
<dbReference type="InterPro" id="IPR004276">
    <property type="entry name" value="GlycoTrans_28_N"/>
</dbReference>
<evidence type="ECO:0000256" key="2">
    <source>
        <dbReference type="ARBA" id="ARBA00023098"/>
    </source>
</evidence>
<feature type="compositionally biased region" description="Basic and acidic residues" evidence="3">
    <location>
        <begin position="173"/>
        <end position="198"/>
    </location>
</feature>
<evidence type="ECO:0000256" key="1">
    <source>
        <dbReference type="ARBA" id="ARBA00022679"/>
    </source>
</evidence>
<dbReference type="GO" id="GO:0016906">
    <property type="term" value="F:sterol 3-beta-glucosyltransferase activity"/>
    <property type="evidence" value="ECO:0007669"/>
    <property type="project" value="UniProtKB-ARBA"/>
</dbReference>
<dbReference type="Proteomes" id="UP001309876">
    <property type="component" value="Unassembled WGS sequence"/>
</dbReference>
<feature type="domain" description="Glycosyltransferase family 28 N-terminal" evidence="4">
    <location>
        <begin position="204"/>
        <end position="365"/>
    </location>
</feature>
<dbReference type="PANTHER" id="PTHR48050">
    <property type="entry name" value="STEROL 3-BETA-GLUCOSYLTRANSFERASE"/>
    <property type="match status" value="1"/>
</dbReference>
<dbReference type="Pfam" id="PF06722">
    <property type="entry name" value="EryCIII-like_C"/>
    <property type="match status" value="1"/>
</dbReference>
<dbReference type="GO" id="GO:0005975">
    <property type="term" value="P:carbohydrate metabolic process"/>
    <property type="evidence" value="ECO:0007669"/>
    <property type="project" value="InterPro"/>
</dbReference>
<dbReference type="InterPro" id="IPR050426">
    <property type="entry name" value="Glycosyltransferase_28"/>
</dbReference>
<evidence type="ECO:0000259" key="4">
    <source>
        <dbReference type="Pfam" id="PF03033"/>
    </source>
</evidence>
<dbReference type="InterPro" id="IPR010610">
    <property type="entry name" value="EryCIII-like_C"/>
</dbReference>
<feature type="domain" description="Erythromycin biosynthesis protein CIII-like C-terminal" evidence="5">
    <location>
        <begin position="524"/>
        <end position="628"/>
    </location>
</feature>
<proteinExistence type="predicted"/>
<organism evidence="6 7">
    <name type="scientific">Lithohypha guttulata</name>
    <dbReference type="NCBI Taxonomy" id="1690604"/>
    <lineage>
        <taxon>Eukaryota</taxon>
        <taxon>Fungi</taxon>
        <taxon>Dikarya</taxon>
        <taxon>Ascomycota</taxon>
        <taxon>Pezizomycotina</taxon>
        <taxon>Eurotiomycetes</taxon>
        <taxon>Chaetothyriomycetidae</taxon>
        <taxon>Chaetothyriales</taxon>
        <taxon>Trichomeriaceae</taxon>
        <taxon>Lithohypha</taxon>
    </lineage>
</organism>
<dbReference type="Pfam" id="PF03033">
    <property type="entry name" value="Glyco_transf_28"/>
    <property type="match status" value="1"/>
</dbReference>